<name>A0AAD4CDY4_ASPNN</name>
<keyword evidence="2" id="KW-1185">Reference proteome</keyword>
<comment type="caution">
    <text evidence="1">The sequence shown here is derived from an EMBL/GenBank/DDBJ whole genome shotgun (WGS) entry which is preliminary data.</text>
</comment>
<dbReference type="EMBL" id="VCAU01000135">
    <property type="protein sequence ID" value="KAF9884073.1"/>
    <property type="molecule type" value="Genomic_DNA"/>
</dbReference>
<reference evidence="1" key="2">
    <citation type="submission" date="2020-02" db="EMBL/GenBank/DDBJ databases">
        <authorList>
            <person name="Gilchrist C.L.M."/>
            <person name="Chooi Y.-H."/>
        </authorList>
    </citation>
    <scope>NUCLEOTIDE SEQUENCE</scope>
    <source>
        <strain evidence="1">MST-FP2251</strain>
    </source>
</reference>
<organism evidence="1 2">
    <name type="scientific">Aspergillus nanangensis</name>
    <dbReference type="NCBI Taxonomy" id="2582783"/>
    <lineage>
        <taxon>Eukaryota</taxon>
        <taxon>Fungi</taxon>
        <taxon>Dikarya</taxon>
        <taxon>Ascomycota</taxon>
        <taxon>Pezizomycotina</taxon>
        <taxon>Eurotiomycetes</taxon>
        <taxon>Eurotiomycetidae</taxon>
        <taxon>Eurotiales</taxon>
        <taxon>Aspergillaceae</taxon>
        <taxon>Aspergillus</taxon>
        <taxon>Aspergillus subgen. Circumdati</taxon>
    </lineage>
</organism>
<accession>A0AAD4CDY4</accession>
<gene>
    <name evidence="1" type="ORF">FE257_002303</name>
</gene>
<reference evidence="1" key="1">
    <citation type="journal article" date="2019" name="Beilstein J. Org. Chem.">
        <title>Nanangenines: drimane sesquiterpenoids as the dominant metabolite cohort of a novel Australian fungus, Aspergillus nanangensis.</title>
        <authorList>
            <person name="Lacey H.J."/>
            <person name="Gilchrist C.L.M."/>
            <person name="Crombie A."/>
            <person name="Kalaitzis J.A."/>
            <person name="Vuong D."/>
            <person name="Rutledge P.J."/>
            <person name="Turner P."/>
            <person name="Pitt J.I."/>
            <person name="Lacey E."/>
            <person name="Chooi Y.H."/>
            <person name="Piggott A.M."/>
        </authorList>
    </citation>
    <scope>NUCLEOTIDE SEQUENCE</scope>
    <source>
        <strain evidence="1">MST-FP2251</strain>
    </source>
</reference>
<dbReference type="AlphaFoldDB" id="A0AAD4CDY4"/>
<sequence>MRKGASFEYILSRDLLEDTFRQFGKGASARFLLQHVLCGINQLLEDEFRKFGNSTSLRDVLKV</sequence>
<proteinExistence type="predicted"/>
<dbReference type="Proteomes" id="UP001194746">
    <property type="component" value="Unassembled WGS sequence"/>
</dbReference>
<evidence type="ECO:0000313" key="1">
    <source>
        <dbReference type="EMBL" id="KAF9884073.1"/>
    </source>
</evidence>
<protein>
    <submittedName>
        <fullName evidence="1">Uncharacterized protein</fullName>
    </submittedName>
</protein>
<evidence type="ECO:0000313" key="2">
    <source>
        <dbReference type="Proteomes" id="UP001194746"/>
    </source>
</evidence>